<dbReference type="GO" id="GO:0071978">
    <property type="term" value="P:bacterial-type flagellum-dependent swarming motility"/>
    <property type="evidence" value="ECO:0007669"/>
    <property type="project" value="TreeGrafter"/>
</dbReference>
<dbReference type="OrthoDB" id="9804559at2"/>
<evidence type="ECO:0000256" key="8">
    <source>
        <dbReference type="RuleBase" id="RU362116"/>
    </source>
</evidence>
<dbReference type="InterPro" id="IPR053967">
    <property type="entry name" value="LlgE_F_G-like_D1"/>
</dbReference>
<comment type="similarity">
    <text evidence="2 8">Belongs to the flagella basal body rod proteins family.</text>
</comment>
<keyword evidence="12" id="KW-0282">Flagellum</keyword>
<dbReference type="SUPFAM" id="SSF117143">
    <property type="entry name" value="Flagellar hook protein flgE"/>
    <property type="match status" value="1"/>
</dbReference>
<dbReference type="InterPro" id="IPR001444">
    <property type="entry name" value="Flag_bb_rod_N"/>
</dbReference>
<dbReference type="PANTHER" id="PTHR30435">
    <property type="entry name" value="FLAGELLAR PROTEIN"/>
    <property type="match status" value="1"/>
</dbReference>
<dbReference type="GO" id="GO:0009426">
    <property type="term" value="C:bacterial-type flagellum basal body, distal rod"/>
    <property type="evidence" value="ECO:0007669"/>
    <property type="project" value="UniProtKB-UniRule"/>
</dbReference>
<dbReference type="PROSITE" id="PS00588">
    <property type="entry name" value="FLAGELLA_BB_ROD"/>
    <property type="match status" value="1"/>
</dbReference>
<comment type="subunit">
    <text evidence="5 8">The basal body constitutes a major portion of the flagellar organelle and consists of four rings (L,P,S, and M) mounted on a central rod. The rod consists of about 26 subunits of FlgG in the distal portion, and FlgB, FlgC and FlgF are thought to build up the proximal portion of the rod with about 6 subunits each.</text>
</comment>
<keyword evidence="12" id="KW-0969">Cilium</keyword>
<dbReference type="InterPro" id="IPR012834">
    <property type="entry name" value="FlgG_G_neg"/>
</dbReference>
<keyword evidence="4 8" id="KW-0975">Bacterial flagellum</keyword>
<evidence type="ECO:0000256" key="3">
    <source>
        <dbReference type="ARBA" id="ARBA00017948"/>
    </source>
</evidence>
<dbReference type="NCBIfam" id="TIGR02488">
    <property type="entry name" value="flgG_G_neg"/>
    <property type="match status" value="1"/>
</dbReference>
<evidence type="ECO:0000256" key="5">
    <source>
        <dbReference type="ARBA" id="ARBA00025933"/>
    </source>
</evidence>
<evidence type="ECO:0000256" key="1">
    <source>
        <dbReference type="ARBA" id="ARBA00004117"/>
    </source>
</evidence>
<evidence type="ECO:0000256" key="6">
    <source>
        <dbReference type="ARBA" id="ARBA00032912"/>
    </source>
</evidence>
<organism evidence="12 13">
    <name type="scientific">Lentibacter algarum</name>
    <dbReference type="NCBI Taxonomy" id="576131"/>
    <lineage>
        <taxon>Bacteria</taxon>
        <taxon>Pseudomonadati</taxon>
        <taxon>Pseudomonadota</taxon>
        <taxon>Alphaproteobacteria</taxon>
        <taxon>Rhodobacterales</taxon>
        <taxon>Roseobacteraceae</taxon>
        <taxon>Lentibacter</taxon>
    </lineage>
</organism>
<evidence type="ECO:0000313" key="13">
    <source>
        <dbReference type="Proteomes" id="UP000199026"/>
    </source>
</evidence>
<dbReference type="EMBL" id="FNPR01000001">
    <property type="protein sequence ID" value="SDY31309.1"/>
    <property type="molecule type" value="Genomic_DNA"/>
</dbReference>
<dbReference type="Pfam" id="PF00460">
    <property type="entry name" value="Flg_bb_rod"/>
    <property type="match status" value="1"/>
</dbReference>
<dbReference type="NCBIfam" id="TIGR03506">
    <property type="entry name" value="FlgEFG_subfam"/>
    <property type="match status" value="2"/>
</dbReference>
<dbReference type="InterPro" id="IPR010930">
    <property type="entry name" value="Flg_bb/hook_C_dom"/>
</dbReference>
<dbReference type="STRING" id="576131.SAMN05444486_1011278"/>
<evidence type="ECO:0000256" key="4">
    <source>
        <dbReference type="ARBA" id="ARBA00023143"/>
    </source>
</evidence>
<feature type="domain" description="Flagellar basal-body/hook protein C-terminal" evidence="10">
    <location>
        <begin position="216"/>
        <end position="260"/>
    </location>
</feature>
<dbReference type="RefSeq" id="WP_089888729.1">
    <property type="nucleotide sequence ID" value="NZ_FNPR01000001.1"/>
</dbReference>
<dbReference type="InterPro" id="IPR019776">
    <property type="entry name" value="Flagellar_basal_body_rod_CS"/>
</dbReference>
<dbReference type="AlphaFoldDB" id="A0A1H3IVL9"/>
<keyword evidence="13" id="KW-1185">Reference proteome</keyword>
<gene>
    <name evidence="12" type="ORF">SAMN05444486_1011278</name>
</gene>
<dbReference type="GeneID" id="78124046"/>
<feature type="domain" description="Flagellar basal body rod protein N-terminal" evidence="9">
    <location>
        <begin position="6"/>
        <end position="36"/>
    </location>
</feature>
<evidence type="ECO:0000256" key="2">
    <source>
        <dbReference type="ARBA" id="ARBA00009677"/>
    </source>
</evidence>
<dbReference type="Pfam" id="PF22692">
    <property type="entry name" value="LlgE_F_G_D1"/>
    <property type="match status" value="1"/>
</dbReference>
<dbReference type="Proteomes" id="UP000199026">
    <property type="component" value="Unassembled WGS sequence"/>
</dbReference>
<evidence type="ECO:0000259" key="9">
    <source>
        <dbReference type="Pfam" id="PF00460"/>
    </source>
</evidence>
<dbReference type="PANTHER" id="PTHR30435:SF19">
    <property type="entry name" value="FLAGELLAR BASAL-BODY ROD PROTEIN FLGG"/>
    <property type="match status" value="1"/>
</dbReference>
<name>A0A1H3IVL9_9RHOB</name>
<dbReference type="InterPro" id="IPR020013">
    <property type="entry name" value="Flagellar_FlgE/F/G"/>
</dbReference>
<evidence type="ECO:0000259" key="10">
    <source>
        <dbReference type="Pfam" id="PF06429"/>
    </source>
</evidence>
<keyword evidence="12" id="KW-0966">Cell projection</keyword>
<feature type="domain" description="Flagellar hook protein FlgE/F/G-like D1" evidence="11">
    <location>
        <begin position="97"/>
        <end position="160"/>
    </location>
</feature>
<proteinExistence type="inferred from homology"/>
<comment type="subcellular location">
    <subcellularLocation>
        <location evidence="1 8">Bacterial flagellum basal body</location>
    </subcellularLocation>
</comment>
<dbReference type="Pfam" id="PF06429">
    <property type="entry name" value="Flg_bbr_C"/>
    <property type="match status" value="1"/>
</dbReference>
<reference evidence="12 13" key="1">
    <citation type="submission" date="2016-10" db="EMBL/GenBank/DDBJ databases">
        <authorList>
            <person name="de Groot N.N."/>
        </authorList>
    </citation>
    <scope>NUCLEOTIDE SEQUENCE [LARGE SCALE GENOMIC DNA]</scope>
    <source>
        <strain evidence="12 13">DSM 24677</strain>
    </source>
</reference>
<sequence length="262" mass="27675">MSSSAMHVAKTGLNAQQNKMQIIANNLANVNTTGFKRDRANFESLLYQTIRSGGAQTADGNMLTSASTVGTGVTMVNTQKLYSQGSLISTDNSLDLAIDGSGFFQVLMPDGRMGYTRNGTFSRNGEGTLTTSSGYVVQPEIGIPDNVSEINVSADGIVSVKLAGETQPQEVGQLTLANFANPRGLQPVGETFAVETPASGAPIEGAPLNGGFGKLVQGYLEGSNVNVVQQLVDMIETQRAYEVSSKSISSVDEMMRYLSNNL</sequence>
<dbReference type="InterPro" id="IPR037925">
    <property type="entry name" value="FlgE/F/G-like"/>
</dbReference>
<protein>
    <recommendedName>
        <fullName evidence="3 7">Flagellar basal-body rod protein FlgG</fullName>
    </recommendedName>
    <alternativeName>
        <fullName evidence="6 8">Distal rod protein</fullName>
    </alternativeName>
</protein>
<accession>A0A1H3IVL9</accession>
<evidence type="ECO:0000256" key="7">
    <source>
        <dbReference type="NCBIfam" id="TIGR02488"/>
    </source>
</evidence>
<evidence type="ECO:0000313" key="12">
    <source>
        <dbReference type="EMBL" id="SDY31309.1"/>
    </source>
</evidence>
<evidence type="ECO:0000259" key="11">
    <source>
        <dbReference type="Pfam" id="PF22692"/>
    </source>
</evidence>